<dbReference type="SUPFAM" id="SSF50978">
    <property type="entry name" value="WD40 repeat-like"/>
    <property type="match status" value="1"/>
</dbReference>
<gene>
    <name evidence="3" type="ORF">WICANDRAFT_101695</name>
</gene>
<reference evidence="3 4" key="1">
    <citation type="journal article" date="2016" name="Proc. Natl. Acad. Sci. U.S.A.">
        <title>Comparative genomics of biotechnologically important yeasts.</title>
        <authorList>
            <person name="Riley R."/>
            <person name="Haridas S."/>
            <person name="Wolfe K.H."/>
            <person name="Lopes M.R."/>
            <person name="Hittinger C.T."/>
            <person name="Goeker M."/>
            <person name="Salamov A.A."/>
            <person name="Wisecaver J.H."/>
            <person name="Long T.M."/>
            <person name="Calvey C.H."/>
            <person name="Aerts A.L."/>
            <person name="Barry K.W."/>
            <person name="Choi C."/>
            <person name="Clum A."/>
            <person name="Coughlan A.Y."/>
            <person name="Deshpande S."/>
            <person name="Douglass A.P."/>
            <person name="Hanson S.J."/>
            <person name="Klenk H.-P."/>
            <person name="LaButti K.M."/>
            <person name="Lapidus A."/>
            <person name="Lindquist E.A."/>
            <person name="Lipzen A.M."/>
            <person name="Meier-Kolthoff J.P."/>
            <person name="Ohm R.A."/>
            <person name="Otillar R.P."/>
            <person name="Pangilinan J.L."/>
            <person name="Peng Y."/>
            <person name="Rokas A."/>
            <person name="Rosa C.A."/>
            <person name="Scheuner C."/>
            <person name="Sibirny A.A."/>
            <person name="Slot J.C."/>
            <person name="Stielow J.B."/>
            <person name="Sun H."/>
            <person name="Kurtzman C.P."/>
            <person name="Blackwell M."/>
            <person name="Grigoriev I.V."/>
            <person name="Jeffries T.W."/>
        </authorList>
    </citation>
    <scope>NUCLEOTIDE SEQUENCE [LARGE SCALE GENOMIC DNA]</scope>
    <source>
        <strain evidence="4">ATCC 58044 / CBS 1984 / NCYC 433 / NRRL Y-366-8</strain>
    </source>
</reference>
<dbReference type="OrthoDB" id="342131at2759"/>
<dbReference type="PANTHER" id="PTHR13950">
    <property type="entry name" value="RABCONNECTIN-RELATED"/>
    <property type="match status" value="1"/>
</dbReference>
<dbReference type="GeneID" id="30197576"/>
<dbReference type="GO" id="GO:0043291">
    <property type="term" value="C:RAVE complex"/>
    <property type="evidence" value="ECO:0007669"/>
    <property type="project" value="EnsemblFungi"/>
</dbReference>
<dbReference type="STRING" id="683960.A0A1E3NZC2"/>
<protein>
    <recommendedName>
        <fullName evidence="2">RAVE complex protein Rav1 C-terminal domain-containing protein</fullName>
    </recommendedName>
</protein>
<dbReference type="GO" id="GO:0070072">
    <property type="term" value="P:vacuolar proton-transporting V-type ATPase complex assembly"/>
    <property type="evidence" value="ECO:0007669"/>
    <property type="project" value="EnsemblFungi"/>
</dbReference>
<dbReference type="InterPro" id="IPR036322">
    <property type="entry name" value="WD40_repeat_dom_sf"/>
</dbReference>
<dbReference type="Proteomes" id="UP000094112">
    <property type="component" value="Unassembled WGS sequence"/>
</dbReference>
<dbReference type="GO" id="GO:0043254">
    <property type="term" value="P:regulation of protein-containing complex assembly"/>
    <property type="evidence" value="ECO:0007669"/>
    <property type="project" value="EnsemblFungi"/>
</dbReference>
<dbReference type="Pfam" id="PF12234">
    <property type="entry name" value="Rav1p_C"/>
    <property type="match status" value="1"/>
</dbReference>
<evidence type="ECO:0000313" key="4">
    <source>
        <dbReference type="Proteomes" id="UP000094112"/>
    </source>
</evidence>
<organism evidence="3 4">
    <name type="scientific">Wickerhamomyces anomalus (strain ATCC 58044 / CBS 1984 / NCYC 433 / NRRL Y-366-8)</name>
    <name type="common">Yeast</name>
    <name type="synonym">Hansenula anomala</name>
    <dbReference type="NCBI Taxonomy" id="683960"/>
    <lineage>
        <taxon>Eukaryota</taxon>
        <taxon>Fungi</taxon>
        <taxon>Dikarya</taxon>
        <taxon>Ascomycota</taxon>
        <taxon>Saccharomycotina</taxon>
        <taxon>Saccharomycetes</taxon>
        <taxon>Phaffomycetales</taxon>
        <taxon>Wickerhamomycetaceae</taxon>
        <taxon>Wickerhamomyces</taxon>
    </lineage>
</organism>
<evidence type="ECO:0000259" key="2">
    <source>
        <dbReference type="Pfam" id="PF12234"/>
    </source>
</evidence>
<dbReference type="InterPro" id="IPR015943">
    <property type="entry name" value="WD40/YVTN_repeat-like_dom_sf"/>
</dbReference>
<accession>A0A1E3NZC2</accession>
<dbReference type="InterPro" id="IPR052208">
    <property type="entry name" value="DmX-like/RAVE_component"/>
</dbReference>
<dbReference type="GO" id="GO:0045022">
    <property type="term" value="P:early endosome to late endosome transport"/>
    <property type="evidence" value="ECO:0007669"/>
    <property type="project" value="EnsemblFungi"/>
</dbReference>
<dbReference type="InterPro" id="IPR001680">
    <property type="entry name" value="WD40_rpt"/>
</dbReference>
<evidence type="ECO:0000256" key="1">
    <source>
        <dbReference type="SAM" id="MobiDB-lite"/>
    </source>
</evidence>
<dbReference type="SMART" id="SM00320">
    <property type="entry name" value="WD40"/>
    <property type="match status" value="2"/>
</dbReference>
<dbReference type="GO" id="GO:0007035">
    <property type="term" value="P:vacuolar acidification"/>
    <property type="evidence" value="ECO:0007669"/>
    <property type="project" value="EnsemblFungi"/>
</dbReference>
<dbReference type="PANTHER" id="PTHR13950:SF9">
    <property type="entry name" value="RABCONNECTIN-3A"/>
    <property type="match status" value="1"/>
</dbReference>
<dbReference type="InterPro" id="IPR022033">
    <property type="entry name" value="Rav1p_C"/>
</dbReference>
<evidence type="ECO:0000313" key="3">
    <source>
        <dbReference type="EMBL" id="ODQ58513.1"/>
    </source>
</evidence>
<feature type="domain" description="RAVE complex protein Rav1 C-terminal" evidence="2">
    <location>
        <begin position="530"/>
        <end position="1151"/>
    </location>
</feature>
<dbReference type="Gene3D" id="2.130.10.10">
    <property type="entry name" value="YVTN repeat-like/Quinoprotein amine dehydrogenase"/>
    <property type="match status" value="1"/>
</dbReference>
<dbReference type="EMBL" id="KV454212">
    <property type="protein sequence ID" value="ODQ58513.1"/>
    <property type="molecule type" value="Genomic_DNA"/>
</dbReference>
<dbReference type="RefSeq" id="XP_019037720.1">
    <property type="nucleotide sequence ID" value="XM_019180330.1"/>
</dbReference>
<feature type="region of interest" description="Disordered" evidence="1">
    <location>
        <begin position="1211"/>
        <end position="1230"/>
    </location>
</feature>
<name>A0A1E3NZC2_WICAA</name>
<sequence>MSYLQTIYLDSDAHAVDINHYNGNIAVAIGSQVSIYEPMSEFMKIPRWQYATKLIDPNNSSLVNTLNWGIQEELIVGSDYLTLWNIRREFGEIHTSILWSMIQSSPVFIAKISQDSSLIASCGKYDKLLKIWDRISFGESSLFDLTYLLHPSSITNLRWKRHDYNNLPKNDEYTNTLYSLGRDSVLRIWSSYNYEKKHIIQHWGSLDLYEETCKRKGRRFVNIVDDYLVTHALRTALGKLYSQELIEIQKRQPDLAIVADENANISVFAIENLSQNPPKLINITKLKSLKFYPKAFVSNPQYINFAETIMDPNGNLSVVIHDLNGVIRHTIINLSFLVDNGTEKDVGMLAHKLTGHKKSIREIVRTIDGEAMLTKSRFNENAIWIPQPLRDSVTLAKKSIVETPAPILKAAILEKGNLLISFCGSALVLWDTSVKIAQQLDSIETHTDEEPLCFTSIPLKKHDHSKHFVAAIYKHESKAWIIKGTKLAETKIQNLPLDEEQVHIIASIDPVGSTYENDRPVLSTITKDGLLQCYSTEIENDEIKWIERDSLDSGIANASYIRGSSIAKFAIVDETRKKFTIWDLKRNVLEYEEIVESEIQDIDWTSTENKQSILAIGFEDFSLLYTQLRYDYTNKNPPFQVIREIDIKNYTTHKIGDSIWLKDGTLVIGTGNQIFVADKKLDLTNDKFTKKSLGSRNIVSNDIMSLCSVLNGPLPLFHPQILIQALFNEKIEIVKEILLRLFLKIREFEIDDKPINELGSTLGFDVTKFFDSHYVKDTTFEEPYTEFNQTVAEGLKEKLTNHSLPYLTRHQQITLVSTIEAVEDIDKNKLSLDSNGLRFALGVKLFQLHRGIQERLTMRDINWAMHSENKELLLQLIENSIKNRRITWSVAREYGMTYWLKFDDLVKTFEVIARNEFSTDDKRDPINCSIYYLALKKKQILLALWRTSVGHPEQQKMMSFLKNDFKEKRWRSAALKNAFVLLSKHRYLLASCFFLLGDSLKDAVNVLIKQVKDTDLAIGVCRVYEGDNGPVLQDMLKKYMLSEAVSLGDRWTTSFVFWKSKQQSRAIQALVKSPIDIIDENEKKDIVITEKSKSFIEDDPLLVILYQNLREKNLNYFHGSLKITPSTESEFILRVASIYMRMGCDYLSVSLLKNWKFLKSEDFKKGQSFTSLKSALNGYNDVSNSSTASKNPGSILEKYGLSPSARRRSSFMSSYQDEGHKDIPSHFSKGDGGNGVGLSLLEKYGLASNSKDKKEINEDEEKKKDHFFSYEVLMQIVTNNNEQLKPITADSTYIDNNAIFKIFENVEFESRPITLKMGMNPLDSTEYFDIPELW</sequence>
<keyword evidence="4" id="KW-1185">Reference proteome</keyword>
<proteinExistence type="predicted"/>